<proteinExistence type="predicted"/>
<evidence type="ECO:0008006" key="3">
    <source>
        <dbReference type="Google" id="ProtNLM"/>
    </source>
</evidence>
<gene>
    <name evidence="1" type="ORF">DQQ10_04045</name>
</gene>
<evidence type="ECO:0000313" key="2">
    <source>
        <dbReference type="Proteomes" id="UP000251889"/>
    </source>
</evidence>
<dbReference type="Proteomes" id="UP000251889">
    <property type="component" value="Unassembled WGS sequence"/>
</dbReference>
<dbReference type="AlphaFoldDB" id="A0A364Y824"/>
<comment type="caution">
    <text evidence="1">The sequence shown here is derived from an EMBL/GenBank/DDBJ whole genome shotgun (WGS) entry which is preliminary data.</text>
</comment>
<dbReference type="PROSITE" id="PS51257">
    <property type="entry name" value="PROKAR_LIPOPROTEIN"/>
    <property type="match status" value="1"/>
</dbReference>
<evidence type="ECO:0000313" key="1">
    <source>
        <dbReference type="EMBL" id="RAW03264.1"/>
    </source>
</evidence>
<dbReference type="EMBL" id="QMFY01000001">
    <property type="protein sequence ID" value="RAW03264.1"/>
    <property type="molecule type" value="Genomic_DNA"/>
</dbReference>
<name>A0A364Y824_9BACT</name>
<sequence length="237" mass="25397">MDMWRVLGPFLIVLSVFSGCSDAEMPGISVFSVHSDLNLGQDGWDADFTGYPASAEDSIAYELKFDYTTLPDNLGGKGLMLSGKNIDGHLFMFIKNKVTGLAPNTEYSLIFEVRAASNATTDEDTDGSPGSDVFLKAGASSTEPQKIIANGNCELNLDKGLTASSAGANMIILGNIAANPATSYNYIQRSNSTYNAPFIARSDSNGELWLIIGTDSAYTGKTTIYIRQVDVIFTVPK</sequence>
<organism evidence="1 2">
    <name type="scientific">Pseudochryseolinea flava</name>
    <dbReference type="NCBI Taxonomy" id="2059302"/>
    <lineage>
        <taxon>Bacteria</taxon>
        <taxon>Pseudomonadati</taxon>
        <taxon>Bacteroidota</taxon>
        <taxon>Cytophagia</taxon>
        <taxon>Cytophagales</taxon>
        <taxon>Fulvivirgaceae</taxon>
        <taxon>Pseudochryseolinea</taxon>
    </lineage>
</organism>
<protein>
    <recommendedName>
        <fullName evidence="3">Lipoprotein</fullName>
    </recommendedName>
</protein>
<reference evidence="1 2" key="1">
    <citation type="submission" date="2018-06" db="EMBL/GenBank/DDBJ databases">
        <title>Chryseolinea flavus sp. nov., a member of the phylum Bacteroidetes isolated from soil.</title>
        <authorList>
            <person name="Li Y."/>
            <person name="Wang J."/>
        </authorList>
    </citation>
    <scope>NUCLEOTIDE SEQUENCE [LARGE SCALE GENOMIC DNA]</scope>
    <source>
        <strain evidence="1 2">SDU1-6</strain>
    </source>
</reference>
<keyword evidence="2" id="KW-1185">Reference proteome</keyword>
<accession>A0A364Y824</accession>